<feature type="compositionally biased region" description="Polar residues" evidence="3">
    <location>
        <begin position="617"/>
        <end position="628"/>
    </location>
</feature>
<evidence type="ECO:0000256" key="1">
    <source>
        <dbReference type="ARBA" id="ARBA00022468"/>
    </source>
</evidence>
<dbReference type="EMBL" id="NCKU01000504">
    <property type="protein sequence ID" value="RWS15269.1"/>
    <property type="molecule type" value="Genomic_DNA"/>
</dbReference>
<dbReference type="Proteomes" id="UP000285301">
    <property type="component" value="Unassembled WGS sequence"/>
</dbReference>
<dbReference type="OrthoDB" id="295078at2759"/>
<reference evidence="5 6" key="1">
    <citation type="journal article" date="2018" name="Gigascience">
        <title>Genomes of trombidid mites reveal novel predicted allergens and laterally-transferred genes associated with secondary metabolism.</title>
        <authorList>
            <person name="Dong X."/>
            <person name="Chaisiri K."/>
            <person name="Xia D."/>
            <person name="Armstrong S.D."/>
            <person name="Fang Y."/>
            <person name="Donnelly M.J."/>
            <person name="Kadowaki T."/>
            <person name="McGarry J.W."/>
            <person name="Darby A.C."/>
            <person name="Makepeace B.L."/>
        </authorList>
    </citation>
    <scope>NUCLEOTIDE SEQUENCE [LARGE SCALE GENOMIC DNA]</scope>
    <source>
        <strain evidence="5">UoL-WK</strain>
    </source>
</reference>
<dbReference type="PANTHER" id="PTHR47219">
    <property type="entry name" value="RAB GTPASE-ACTIVATING PROTEIN 1-LIKE"/>
    <property type="match status" value="1"/>
</dbReference>
<dbReference type="SUPFAM" id="SSF47923">
    <property type="entry name" value="Ypt/Rab-GAP domain of gyp1p"/>
    <property type="match status" value="2"/>
</dbReference>
<evidence type="ECO:0000259" key="4">
    <source>
        <dbReference type="PROSITE" id="PS50086"/>
    </source>
</evidence>
<feature type="compositionally biased region" description="Acidic residues" evidence="3">
    <location>
        <begin position="1160"/>
        <end position="1171"/>
    </location>
</feature>
<gene>
    <name evidence="5" type="ORF">B4U79_12116</name>
</gene>
<proteinExistence type="predicted"/>
<dbReference type="STRING" id="1965070.A0A3S4REQ5"/>
<dbReference type="PROSITE" id="PS50086">
    <property type="entry name" value="TBC_RABGAP"/>
    <property type="match status" value="1"/>
</dbReference>
<feature type="region of interest" description="Disordered" evidence="3">
    <location>
        <begin position="1125"/>
        <end position="1177"/>
    </location>
</feature>
<dbReference type="PANTHER" id="PTHR47219:SF16">
    <property type="entry name" value="GTPASE ACTIVATING PROTEIN"/>
    <property type="match status" value="1"/>
</dbReference>
<name>A0A3S4REQ5_9ACAR</name>
<feature type="compositionally biased region" description="Low complexity" evidence="3">
    <location>
        <begin position="528"/>
        <end position="544"/>
    </location>
</feature>
<dbReference type="InterPro" id="IPR050302">
    <property type="entry name" value="Rab_GAP_TBC_domain"/>
</dbReference>
<organism evidence="5 6">
    <name type="scientific">Dinothrombium tinctorium</name>
    <dbReference type="NCBI Taxonomy" id="1965070"/>
    <lineage>
        <taxon>Eukaryota</taxon>
        <taxon>Metazoa</taxon>
        <taxon>Ecdysozoa</taxon>
        <taxon>Arthropoda</taxon>
        <taxon>Chelicerata</taxon>
        <taxon>Arachnida</taxon>
        <taxon>Acari</taxon>
        <taxon>Acariformes</taxon>
        <taxon>Trombidiformes</taxon>
        <taxon>Prostigmata</taxon>
        <taxon>Anystina</taxon>
        <taxon>Parasitengona</taxon>
        <taxon>Trombidioidea</taxon>
        <taxon>Trombidiidae</taxon>
        <taxon>Dinothrombium</taxon>
    </lineage>
</organism>
<evidence type="ECO:0000313" key="5">
    <source>
        <dbReference type="EMBL" id="RWS15269.1"/>
    </source>
</evidence>
<sequence length="1177" mass="134952">ILELFTAMREATKEIVQQSGQQLMRMGSCSGLDNILTNSQQYEVMYIGKVKVAHKRAPPSFIDEAVEKFNESEAQNSKIAELESQNATERRSQNSRTLSEPAIVVNNPLSALPRSFSSLTTCAESEETNFKNQAADKSSDSLFVNTEINDFSKKVVIETVPDNSKSKVEAGAEIAYKHQTSTNNLHLPVASLIPNTQSLDDSGRASIIKDLRNYNISEEDEDECKEQTSRVRSSSGDIPRTAKQSSLPYYRSRTDSGGSEMKRNRTSVKLQNKTMLFLIGRLELCLISPDRHQVLLSKTFNYVSHCCHGLIHRDHFGFICKETTFNAAETYVGYVFKCQSEKLVEEIMHALKQAFHNAHQSYQTNRNKSTIICETCPMHWFHRICCDVESLTPHEAQTVIFLRLESLSEHDQTDIMSKYHGINVNSIQEQNEILMMLLRKMCERKQMKHTHEFKERPTLEKRVSSSTLDHLKQKAKKSISNSFETILKPLKTPPKDEMHTRFRSASIDTSDRSFACYMRRKLAHGDSSELGTSPESLSPSSTSSRNEFLFPDDQSSRPRSSTIGGTKDLRYESAPKMSFRSESIPLNQTKSPLFNIFSKIGSQNKSAHATVPEESPRSTSPATISPHSPSWRKTIFTNVQKTSDQSSIYSNVKKNVSFYERKKLTKEDLRALWKKAINEHITLIRMEKENKKLQANQNVASNKRLKLDYKEINVCSEENTKLWDIILKDINADKIQIFKLVKNGVPKHKRGEIWMFLAQQQKMEMKGTEQLRINLDTPYRELLQNLTEQQHAILVDLGRTFPKHPYYAQPLGAGQLSLFNLLKAYSLFDKEVGYCQGLSFVAGILLLHMNEDEAFEMMKHLLFFQGLRKQYTPDMSALQMQLYKLTRLVYDFHRDLYEHFDRYDISPTLYAAPWFLTLFASQFTIGFVARLFDLIFIYGLEAVFRVSLTLLAYFKDNLMRCQSFESIMDHIKNYMPTMDSAQMEDVFNIVFTLDISKQLILYETEYTILKEEAQFANANASRASPSQQRNKVLVSKEVSTETFSDIIERMKELEIENKNLRRELMEVTDQLHVSQSTVHSLESSLDNYKSTIKRLEDRSRAAKDEHETLLESYNILRRRLEKLQASAASESESQPSDTGRNAPILSVGAVSSERTAENDQQIDEENCEDESEVHSDN</sequence>
<dbReference type="InterPro" id="IPR000195">
    <property type="entry name" value="Rab-GAP-TBC_dom"/>
</dbReference>
<keyword evidence="1" id="KW-0343">GTPase activation</keyword>
<dbReference type="GO" id="GO:0005096">
    <property type="term" value="F:GTPase activator activity"/>
    <property type="evidence" value="ECO:0007669"/>
    <property type="project" value="UniProtKB-KW"/>
</dbReference>
<accession>A0A3S4REQ5</accession>
<evidence type="ECO:0000256" key="3">
    <source>
        <dbReference type="SAM" id="MobiDB-lite"/>
    </source>
</evidence>
<feature type="region of interest" description="Disordered" evidence="3">
    <location>
        <begin position="449"/>
        <end position="471"/>
    </location>
</feature>
<feature type="compositionally biased region" description="Basic and acidic residues" evidence="3">
    <location>
        <begin position="449"/>
        <end position="463"/>
    </location>
</feature>
<dbReference type="Pfam" id="PF11830">
    <property type="entry name" value="DUF3350"/>
    <property type="match status" value="1"/>
</dbReference>
<dbReference type="FunFam" id="1.10.472.80:FF:000043">
    <property type="entry name" value="Pollux, isoform A"/>
    <property type="match status" value="1"/>
</dbReference>
<dbReference type="FunFam" id="1.10.8.270:FF:000001">
    <property type="entry name" value="TBC1 domain family member 1"/>
    <property type="match status" value="1"/>
</dbReference>
<protein>
    <submittedName>
        <fullName evidence="5">TBC1 domain family member 4-like protein</fullName>
    </submittedName>
</protein>
<feature type="region of interest" description="Disordered" evidence="3">
    <location>
        <begin position="219"/>
        <end position="265"/>
    </location>
</feature>
<dbReference type="SMART" id="SM00462">
    <property type="entry name" value="PTB"/>
    <property type="match status" value="1"/>
</dbReference>
<evidence type="ECO:0000256" key="2">
    <source>
        <dbReference type="ARBA" id="ARBA00022553"/>
    </source>
</evidence>
<dbReference type="InterPro" id="IPR021785">
    <property type="entry name" value="DUF3350"/>
</dbReference>
<feature type="region of interest" description="Disordered" evidence="3">
    <location>
        <begin position="605"/>
        <end position="631"/>
    </location>
</feature>
<dbReference type="InterPro" id="IPR011993">
    <property type="entry name" value="PH-like_dom_sf"/>
</dbReference>
<dbReference type="Pfam" id="PF00566">
    <property type="entry name" value="RabGAP-TBC"/>
    <property type="match status" value="1"/>
</dbReference>
<keyword evidence="2" id="KW-0597">Phosphoprotein</keyword>
<dbReference type="AlphaFoldDB" id="A0A3S4REQ5"/>
<dbReference type="Gene3D" id="1.10.8.270">
    <property type="entry name" value="putative rabgap domain of human tbc1 domain family member 14 like domains"/>
    <property type="match status" value="1"/>
</dbReference>
<comment type="caution">
    <text evidence="5">The sequence shown here is derived from an EMBL/GenBank/DDBJ whole genome shotgun (WGS) entry which is preliminary data.</text>
</comment>
<feature type="compositionally biased region" description="Polar residues" evidence="3">
    <location>
        <begin position="76"/>
        <end position="87"/>
    </location>
</feature>
<feature type="domain" description="Rab-GAP TBC" evidence="4">
    <location>
        <begin position="744"/>
        <end position="939"/>
    </location>
</feature>
<feature type="region of interest" description="Disordered" evidence="3">
    <location>
        <begin position="525"/>
        <end position="572"/>
    </location>
</feature>
<evidence type="ECO:0000313" key="6">
    <source>
        <dbReference type="Proteomes" id="UP000285301"/>
    </source>
</evidence>
<feature type="compositionally biased region" description="Polar residues" evidence="3">
    <location>
        <begin position="230"/>
        <end position="247"/>
    </location>
</feature>
<dbReference type="InterPro" id="IPR006020">
    <property type="entry name" value="PTB/PI_dom"/>
</dbReference>
<feature type="non-terminal residue" evidence="5">
    <location>
        <position position="1"/>
    </location>
</feature>
<dbReference type="InterPro" id="IPR035969">
    <property type="entry name" value="Rab-GAP_TBC_sf"/>
</dbReference>
<dbReference type="Gene3D" id="1.10.472.80">
    <property type="entry name" value="Ypt/Rab-GAP domain of gyp1p, domain 3"/>
    <property type="match status" value="1"/>
</dbReference>
<dbReference type="FunFam" id="1.10.10.2750:FF:000002">
    <property type="entry name" value="TBC1 domain family member 4"/>
    <property type="match status" value="1"/>
</dbReference>
<dbReference type="Gene3D" id="1.10.10.2750">
    <property type="match status" value="1"/>
</dbReference>
<feature type="region of interest" description="Disordered" evidence="3">
    <location>
        <begin position="76"/>
        <end position="98"/>
    </location>
</feature>
<dbReference type="Gene3D" id="2.30.29.30">
    <property type="entry name" value="Pleckstrin-homology domain (PH domain)/Phosphotyrosine-binding domain (PTB)"/>
    <property type="match status" value="1"/>
</dbReference>
<dbReference type="SUPFAM" id="SSF50729">
    <property type="entry name" value="PH domain-like"/>
    <property type="match status" value="1"/>
</dbReference>
<dbReference type="SMART" id="SM00164">
    <property type="entry name" value="TBC"/>
    <property type="match status" value="1"/>
</dbReference>
<keyword evidence="6" id="KW-1185">Reference proteome</keyword>